<dbReference type="Pfam" id="PF00722">
    <property type="entry name" value="Glyco_hydro_16"/>
    <property type="match status" value="1"/>
</dbReference>
<dbReference type="RefSeq" id="WP_099155264.1">
    <property type="nucleotide sequence ID" value="NZ_PDUD01000056.1"/>
</dbReference>
<comment type="caution">
    <text evidence="3">The sequence shown here is derived from an EMBL/GenBank/DDBJ whole genome shotgun (WGS) entry which is preliminary data.</text>
</comment>
<gene>
    <name evidence="3" type="ORF">CRP01_37360</name>
</gene>
<feature type="domain" description="GH16" evidence="2">
    <location>
        <begin position="28"/>
        <end position="285"/>
    </location>
</feature>
<dbReference type="GO" id="GO:0005975">
    <property type="term" value="P:carbohydrate metabolic process"/>
    <property type="evidence" value="ECO:0007669"/>
    <property type="project" value="InterPro"/>
</dbReference>
<accession>A0A2D0MYS1</accession>
<dbReference type="OrthoDB" id="9776255at2"/>
<evidence type="ECO:0000313" key="4">
    <source>
        <dbReference type="Proteomes" id="UP000223913"/>
    </source>
</evidence>
<proteinExistence type="inferred from homology"/>
<reference evidence="3 4" key="1">
    <citation type="submission" date="2017-10" db="EMBL/GenBank/DDBJ databases">
        <title>The draft genome sequence of Lewinella nigricans NBRC 102662.</title>
        <authorList>
            <person name="Wang K."/>
        </authorList>
    </citation>
    <scope>NUCLEOTIDE SEQUENCE [LARGE SCALE GENOMIC DNA]</scope>
    <source>
        <strain evidence="3 4">NBRC 102662</strain>
    </source>
</reference>
<dbReference type="GO" id="GO:0004553">
    <property type="term" value="F:hydrolase activity, hydrolyzing O-glycosyl compounds"/>
    <property type="evidence" value="ECO:0007669"/>
    <property type="project" value="InterPro"/>
</dbReference>
<evidence type="ECO:0000256" key="1">
    <source>
        <dbReference type="ARBA" id="ARBA00006865"/>
    </source>
</evidence>
<name>A0A2D0MYS1_FLAN2</name>
<dbReference type="EMBL" id="PDUD01000056">
    <property type="protein sequence ID" value="PHN01395.1"/>
    <property type="molecule type" value="Genomic_DNA"/>
</dbReference>
<dbReference type="PANTHER" id="PTHR10963">
    <property type="entry name" value="GLYCOSYL HYDROLASE-RELATED"/>
    <property type="match status" value="1"/>
</dbReference>
<dbReference type="SUPFAM" id="SSF49899">
    <property type="entry name" value="Concanavalin A-like lectins/glucanases"/>
    <property type="match status" value="1"/>
</dbReference>
<dbReference type="InterPro" id="IPR013320">
    <property type="entry name" value="ConA-like_dom_sf"/>
</dbReference>
<comment type="similarity">
    <text evidence="1">Belongs to the glycosyl hydrolase 16 family.</text>
</comment>
<dbReference type="Proteomes" id="UP000223913">
    <property type="component" value="Unassembled WGS sequence"/>
</dbReference>
<sequence>MVKIQFVRLCFLGGLIACSPKTASHESAETKTETYQLVWSDEFDTDGPPNPQNWTYERGFTRNEELQWYQEDNAFVKDGMLIIEGRRETRPNPDYQADSNDWRTNRPEINYTSSCVTTQGRHQWRYGRFEIKARIKTEAGLWPAIWTLGLGHEWPVNGEIDIMEFYGGNILANAAWAAAGRWQAVWDDLRKPVNSFNDPDWDDRFHIWRMDWTEAAIKIYLDDELLNTIDLEETINQRGAVKNPFRETEHYLLLNLAIGGKNGGDPSGTAFPTRYEIDYVRVYQQ</sequence>
<dbReference type="PROSITE" id="PS51762">
    <property type="entry name" value="GH16_2"/>
    <property type="match status" value="1"/>
</dbReference>
<dbReference type="InterPro" id="IPR050546">
    <property type="entry name" value="Glycosyl_Hydrlase_16"/>
</dbReference>
<organism evidence="3 4">
    <name type="scientific">Flavilitoribacter nigricans (strain ATCC 23147 / DSM 23189 / NBRC 102662 / NCIMB 1420 / SS-2)</name>
    <name type="common">Lewinella nigricans</name>
    <dbReference type="NCBI Taxonomy" id="1122177"/>
    <lineage>
        <taxon>Bacteria</taxon>
        <taxon>Pseudomonadati</taxon>
        <taxon>Bacteroidota</taxon>
        <taxon>Saprospiria</taxon>
        <taxon>Saprospirales</taxon>
        <taxon>Lewinellaceae</taxon>
        <taxon>Flavilitoribacter</taxon>
    </lineage>
</organism>
<dbReference type="AlphaFoldDB" id="A0A2D0MYS1"/>
<protein>
    <submittedName>
        <fullName evidence="3">Beta-glucanase</fullName>
    </submittedName>
</protein>
<keyword evidence="4" id="KW-1185">Reference proteome</keyword>
<dbReference type="Gene3D" id="2.60.120.200">
    <property type="match status" value="1"/>
</dbReference>
<dbReference type="InterPro" id="IPR000757">
    <property type="entry name" value="Beta-glucanase-like"/>
</dbReference>
<dbReference type="PANTHER" id="PTHR10963:SF55">
    <property type="entry name" value="GLYCOSIDE HYDROLASE FAMILY 16 PROTEIN"/>
    <property type="match status" value="1"/>
</dbReference>
<evidence type="ECO:0000313" key="3">
    <source>
        <dbReference type="EMBL" id="PHN01395.1"/>
    </source>
</evidence>
<dbReference type="CDD" id="cd08023">
    <property type="entry name" value="GH16_laminarinase_like"/>
    <property type="match status" value="1"/>
</dbReference>
<evidence type="ECO:0000259" key="2">
    <source>
        <dbReference type="PROSITE" id="PS51762"/>
    </source>
</evidence>